<protein>
    <recommendedName>
        <fullName evidence="3">Endonuclease/exonuclease/phosphatase domain-containing protein</fullName>
    </recommendedName>
</protein>
<dbReference type="PANTHER" id="PTHR12121:SF36">
    <property type="entry name" value="ENDONUCLEASE_EXONUCLEASE_PHOSPHATASE DOMAIN-CONTAINING PROTEIN"/>
    <property type="match status" value="1"/>
</dbReference>
<sequence length="701" mass="77699">MDPRQRRRRLGLLWALLVLPFASSFHSFSLHPTGTNKLCNQRKFGNSDTERRRRLLASPVTTTEETESSDITTTTTTDATTKINYPDKHFRPTNHGEVSFVTMNVLAPTYNSLAIDNWDERMEFLKKDRVERLPLAIQMAKQHNGDILCMQEVEGGTDELEAQLKELLSSPVTAPDGSQLPGYDKFLWSSLLPNRAENVVGNCIAWRSDRHKMVTVECFKRGMACQFQEIFSSDDSEEEEEEGGTFAVANVHLPAKPSNIMGRLSSMSNTIRKLSKLDTKTRRSPLDGLLIVAGDFNCDHNSVTAKLLTTGSSPYGNLKDRNYKTNVSKVAAFKMKHDYRFKDVYDGHRDEAAPVTVSLHGRGPGCMDHLFYAQNTSSRKKDPPTPSIIKPVKAVSTGKPDRSSFGKRKIRRQRLAKMQARQILQSKAPTAMRIDTILATVSGPEDTERMEIINSGLPNIDEGFPSDHIPIGALFVPNGNFAEKVLTKSDKDSNAKSSTPVQVDDSDSESHESSDFLGGTKGGVSNSVLKRREAGAASVSVKRRHNAILGAVTDWLTKRGAQEIHRDQPLYKTKFTQGVKKLKKKSRAPDLICVLQDSLVVVEVTISGKPYSTRLSKLSKYDDLQGILRSAPEVKAAGLKVYPPFVILLDDEGGIPEETRQDIEELAKLSMVGDSSDDEGAAEMEAQQFCNQLQGIIDTLV</sequence>
<dbReference type="AlphaFoldDB" id="A0AAD2JMU2"/>
<accession>A0AAD2JMU2</accession>
<feature type="signal peptide" evidence="2">
    <location>
        <begin position="1"/>
        <end position="24"/>
    </location>
</feature>
<evidence type="ECO:0000256" key="1">
    <source>
        <dbReference type="SAM" id="MobiDB-lite"/>
    </source>
</evidence>
<dbReference type="Gene3D" id="3.60.10.10">
    <property type="entry name" value="Endonuclease/exonuclease/phosphatase"/>
    <property type="match status" value="1"/>
</dbReference>
<organism evidence="4 5">
    <name type="scientific">Cylindrotheca closterium</name>
    <dbReference type="NCBI Taxonomy" id="2856"/>
    <lineage>
        <taxon>Eukaryota</taxon>
        <taxon>Sar</taxon>
        <taxon>Stramenopiles</taxon>
        <taxon>Ochrophyta</taxon>
        <taxon>Bacillariophyta</taxon>
        <taxon>Bacillariophyceae</taxon>
        <taxon>Bacillariophycidae</taxon>
        <taxon>Bacillariales</taxon>
        <taxon>Bacillariaceae</taxon>
        <taxon>Cylindrotheca</taxon>
    </lineage>
</organism>
<dbReference type="Proteomes" id="UP001295423">
    <property type="component" value="Unassembled WGS sequence"/>
</dbReference>
<gene>
    <name evidence="4" type="ORF">CYCCA115_LOCUS21363</name>
</gene>
<dbReference type="GO" id="GO:0000175">
    <property type="term" value="F:3'-5'-RNA exonuclease activity"/>
    <property type="evidence" value="ECO:0007669"/>
    <property type="project" value="TreeGrafter"/>
</dbReference>
<evidence type="ECO:0000256" key="2">
    <source>
        <dbReference type="SAM" id="SignalP"/>
    </source>
</evidence>
<keyword evidence="5" id="KW-1185">Reference proteome</keyword>
<feature type="domain" description="Endonuclease/exonuclease/phosphatase" evidence="3">
    <location>
        <begin position="138"/>
        <end position="375"/>
    </location>
</feature>
<evidence type="ECO:0000313" key="5">
    <source>
        <dbReference type="Proteomes" id="UP001295423"/>
    </source>
</evidence>
<reference evidence="4" key="1">
    <citation type="submission" date="2023-08" db="EMBL/GenBank/DDBJ databases">
        <authorList>
            <person name="Audoor S."/>
            <person name="Bilcke G."/>
        </authorList>
    </citation>
    <scope>NUCLEOTIDE SEQUENCE</scope>
</reference>
<comment type="caution">
    <text evidence="4">The sequence shown here is derived from an EMBL/GenBank/DDBJ whole genome shotgun (WGS) entry which is preliminary data.</text>
</comment>
<dbReference type="InterPro" id="IPR005135">
    <property type="entry name" value="Endo/exonuclease/phosphatase"/>
</dbReference>
<dbReference type="InterPro" id="IPR036691">
    <property type="entry name" value="Endo/exonu/phosph_ase_sf"/>
</dbReference>
<name>A0AAD2JMU2_9STRA</name>
<dbReference type="EMBL" id="CAKOGP040002225">
    <property type="protein sequence ID" value="CAJ1965771.1"/>
    <property type="molecule type" value="Genomic_DNA"/>
</dbReference>
<feature type="region of interest" description="Disordered" evidence="1">
    <location>
        <begin position="376"/>
        <end position="409"/>
    </location>
</feature>
<proteinExistence type="predicted"/>
<dbReference type="PANTHER" id="PTHR12121">
    <property type="entry name" value="CARBON CATABOLITE REPRESSOR PROTEIN 4"/>
    <property type="match status" value="1"/>
</dbReference>
<evidence type="ECO:0000313" key="4">
    <source>
        <dbReference type="EMBL" id="CAJ1965771.1"/>
    </source>
</evidence>
<dbReference type="InterPro" id="IPR050410">
    <property type="entry name" value="CCR4/nocturin_mRNA_transcr"/>
</dbReference>
<evidence type="ECO:0000259" key="3">
    <source>
        <dbReference type="Pfam" id="PF03372"/>
    </source>
</evidence>
<keyword evidence="2" id="KW-0732">Signal</keyword>
<dbReference type="Pfam" id="PF03372">
    <property type="entry name" value="Exo_endo_phos"/>
    <property type="match status" value="1"/>
</dbReference>
<feature type="chain" id="PRO_5041928390" description="Endonuclease/exonuclease/phosphatase domain-containing protein" evidence="2">
    <location>
        <begin position="25"/>
        <end position="701"/>
    </location>
</feature>
<feature type="region of interest" description="Disordered" evidence="1">
    <location>
        <begin position="487"/>
        <end position="528"/>
    </location>
</feature>
<dbReference type="SUPFAM" id="SSF56219">
    <property type="entry name" value="DNase I-like"/>
    <property type="match status" value="1"/>
</dbReference>